<evidence type="ECO:0000256" key="1">
    <source>
        <dbReference type="SAM" id="MobiDB-lite"/>
    </source>
</evidence>
<organism evidence="2 3">
    <name type="scientific">Caldibacillus debilis</name>
    <dbReference type="NCBI Taxonomy" id="301148"/>
    <lineage>
        <taxon>Bacteria</taxon>
        <taxon>Bacillati</taxon>
        <taxon>Bacillota</taxon>
        <taxon>Bacilli</taxon>
        <taxon>Bacillales</taxon>
        <taxon>Bacillaceae</taxon>
        <taxon>Caldibacillus</taxon>
    </lineage>
</organism>
<feature type="region of interest" description="Disordered" evidence="1">
    <location>
        <begin position="1"/>
        <end position="24"/>
    </location>
</feature>
<comment type="caution">
    <text evidence="2">The sequence shown here is derived from an EMBL/GenBank/DDBJ whole genome shotgun (WGS) entry which is preliminary data.</text>
</comment>
<evidence type="ECO:0000313" key="3">
    <source>
        <dbReference type="Proteomes" id="UP000257014"/>
    </source>
</evidence>
<accession>A0A3E0K0Z9</accession>
<sequence length="60" mass="6302">MSPPAVLPAPKSAAVHRKGRGRRPVSPAAVFVLSAGEGRCPIHIPVAMGLFRKGREAVFV</sequence>
<name>A0A3E0K0Z9_9BACI</name>
<dbReference type="Proteomes" id="UP000257014">
    <property type="component" value="Unassembled WGS sequence"/>
</dbReference>
<feature type="compositionally biased region" description="Basic residues" evidence="1">
    <location>
        <begin position="14"/>
        <end position="23"/>
    </location>
</feature>
<dbReference type="AlphaFoldDB" id="A0A3E0K0Z9"/>
<gene>
    <name evidence="2" type="ORF">C6P37_13580</name>
</gene>
<evidence type="ECO:0000313" key="2">
    <source>
        <dbReference type="EMBL" id="REJ26357.1"/>
    </source>
</evidence>
<proteinExistence type="predicted"/>
<reference evidence="2 3" key="1">
    <citation type="submission" date="2018-03" db="EMBL/GenBank/DDBJ databases">
        <authorList>
            <person name="Keele B.F."/>
        </authorList>
    </citation>
    <scope>NUCLEOTIDE SEQUENCE [LARGE SCALE GENOMIC DNA]</scope>
    <source>
        <strain evidence="2">ZCTH4_d</strain>
    </source>
</reference>
<dbReference type="EMBL" id="QEWE01000026">
    <property type="protein sequence ID" value="REJ26357.1"/>
    <property type="molecule type" value="Genomic_DNA"/>
</dbReference>
<protein>
    <submittedName>
        <fullName evidence="2">Uncharacterized protein</fullName>
    </submittedName>
</protein>